<evidence type="ECO:0000256" key="5">
    <source>
        <dbReference type="ARBA" id="ARBA00022692"/>
    </source>
</evidence>
<comment type="similarity">
    <text evidence="2">Belongs to the ExbB/TolQ family.</text>
</comment>
<keyword evidence="5 9" id="KW-0812">Transmembrane</keyword>
<keyword evidence="8 9" id="KW-0472">Membrane</keyword>
<evidence type="ECO:0000313" key="11">
    <source>
        <dbReference type="EMBL" id="SVD10843.1"/>
    </source>
</evidence>
<dbReference type="GO" id="GO:0005886">
    <property type="term" value="C:plasma membrane"/>
    <property type="evidence" value="ECO:0007669"/>
    <property type="project" value="UniProtKB-SubCell"/>
</dbReference>
<keyword evidence="4" id="KW-1003">Cell membrane</keyword>
<gene>
    <name evidence="11" type="ORF">METZ01_LOCUS363697</name>
</gene>
<feature type="domain" description="MotA/TolQ/ExbB proton channel" evidence="10">
    <location>
        <begin position="70"/>
        <end position="146"/>
    </location>
</feature>
<dbReference type="GO" id="GO:0017038">
    <property type="term" value="P:protein import"/>
    <property type="evidence" value="ECO:0007669"/>
    <property type="project" value="TreeGrafter"/>
</dbReference>
<evidence type="ECO:0000256" key="1">
    <source>
        <dbReference type="ARBA" id="ARBA00004651"/>
    </source>
</evidence>
<evidence type="ECO:0000256" key="2">
    <source>
        <dbReference type="ARBA" id="ARBA00010442"/>
    </source>
</evidence>
<evidence type="ECO:0000256" key="3">
    <source>
        <dbReference type="ARBA" id="ARBA00022448"/>
    </source>
</evidence>
<evidence type="ECO:0000256" key="6">
    <source>
        <dbReference type="ARBA" id="ARBA00022927"/>
    </source>
</evidence>
<keyword evidence="7 9" id="KW-1133">Transmembrane helix</keyword>
<keyword evidence="6" id="KW-0653">Protein transport</keyword>
<evidence type="ECO:0000256" key="8">
    <source>
        <dbReference type="ARBA" id="ARBA00023136"/>
    </source>
</evidence>
<keyword evidence="3" id="KW-0813">Transport</keyword>
<organism evidence="11">
    <name type="scientific">marine metagenome</name>
    <dbReference type="NCBI Taxonomy" id="408172"/>
    <lineage>
        <taxon>unclassified sequences</taxon>
        <taxon>metagenomes</taxon>
        <taxon>ecological metagenomes</taxon>
    </lineage>
</organism>
<feature type="non-terminal residue" evidence="11">
    <location>
        <position position="147"/>
    </location>
</feature>
<evidence type="ECO:0000259" key="10">
    <source>
        <dbReference type="Pfam" id="PF01618"/>
    </source>
</evidence>
<dbReference type="Pfam" id="PF01618">
    <property type="entry name" value="MotA_ExbB"/>
    <property type="match status" value="1"/>
</dbReference>
<accession>A0A382SM03</accession>
<dbReference type="PANTHER" id="PTHR30625:SF15">
    <property type="entry name" value="BIOPOLYMER TRANSPORT PROTEIN EXBB"/>
    <property type="match status" value="1"/>
</dbReference>
<protein>
    <recommendedName>
        <fullName evidence="10">MotA/TolQ/ExbB proton channel domain-containing protein</fullName>
    </recommendedName>
</protein>
<dbReference type="AlphaFoldDB" id="A0A382SM03"/>
<dbReference type="PANTHER" id="PTHR30625">
    <property type="entry name" value="PROTEIN TOLQ"/>
    <property type="match status" value="1"/>
</dbReference>
<sequence length="147" mass="15592">MVELFNDGGWAMYPLLILLILGIGVAIERLHNLSRAAIDAEDFFKNLEEAINSGGPDKAAELCSATPGPVASVIHAGLLRLDRGLEHVEKAVDNSGAVEMAFLERGMVWLSTVANLAPMIGFLGTVSGMINAFQAIKEAGDVEPSMV</sequence>
<dbReference type="EMBL" id="UINC01130037">
    <property type="protein sequence ID" value="SVD10843.1"/>
    <property type="molecule type" value="Genomic_DNA"/>
</dbReference>
<evidence type="ECO:0000256" key="7">
    <source>
        <dbReference type="ARBA" id="ARBA00022989"/>
    </source>
</evidence>
<evidence type="ECO:0000256" key="9">
    <source>
        <dbReference type="SAM" id="Phobius"/>
    </source>
</evidence>
<dbReference type="InterPro" id="IPR050790">
    <property type="entry name" value="ExbB/TolQ_transport"/>
</dbReference>
<reference evidence="11" key="1">
    <citation type="submission" date="2018-05" db="EMBL/GenBank/DDBJ databases">
        <authorList>
            <person name="Lanie J.A."/>
            <person name="Ng W.-L."/>
            <person name="Kazmierczak K.M."/>
            <person name="Andrzejewski T.M."/>
            <person name="Davidsen T.M."/>
            <person name="Wayne K.J."/>
            <person name="Tettelin H."/>
            <person name="Glass J.I."/>
            <person name="Rusch D."/>
            <person name="Podicherti R."/>
            <person name="Tsui H.-C.T."/>
            <person name="Winkler M.E."/>
        </authorList>
    </citation>
    <scope>NUCLEOTIDE SEQUENCE</scope>
</reference>
<name>A0A382SM03_9ZZZZ</name>
<proteinExistence type="inferred from homology"/>
<evidence type="ECO:0000256" key="4">
    <source>
        <dbReference type="ARBA" id="ARBA00022475"/>
    </source>
</evidence>
<dbReference type="InterPro" id="IPR002898">
    <property type="entry name" value="MotA_ExbB_proton_chnl"/>
</dbReference>
<comment type="subcellular location">
    <subcellularLocation>
        <location evidence="1">Cell membrane</location>
        <topology evidence="1">Multi-pass membrane protein</topology>
    </subcellularLocation>
</comment>
<feature type="transmembrane region" description="Helical" evidence="9">
    <location>
        <begin position="12"/>
        <end position="30"/>
    </location>
</feature>